<protein>
    <submittedName>
        <fullName evidence="7">Proprotein convertase P-domain-containing protein</fullName>
    </submittedName>
</protein>
<name>A0A934KK19_9FLAO</name>
<dbReference type="SUPFAM" id="SSF55486">
    <property type="entry name" value="Metalloproteases ('zincins'), catalytic domain"/>
    <property type="match status" value="1"/>
</dbReference>
<feature type="chain" id="PRO_5037919909" evidence="4">
    <location>
        <begin position="24"/>
        <end position="1083"/>
    </location>
</feature>
<dbReference type="InterPro" id="IPR002884">
    <property type="entry name" value="P_dom"/>
</dbReference>
<dbReference type="EMBL" id="JAEHJZ010000021">
    <property type="protein sequence ID" value="MBJ7880896.1"/>
    <property type="molecule type" value="Genomic_DNA"/>
</dbReference>
<dbReference type="AlphaFoldDB" id="A0A934KK19"/>
<dbReference type="InterPro" id="IPR008979">
    <property type="entry name" value="Galactose-bd-like_sf"/>
</dbReference>
<sequence>MKNKYLKTTLFLTLIFTFSMSYAQKSDSPWTKLFKGDISHNKLLPQQSVPETASYYQLNMDVVKMNLQNTPPRDSGTLSKALLAFPNADGTMETFRIMEYSVMHPELQSQFPELRSYVGYSLKNSATVIYFSISPQGLHAMTLSNSHATQFINPYTTDGAYEAFSRNALPLTDNLFECGVIDDGLPNPVELDKTVIAVKNANDGMRRTFRLAIGTSVEYTNFHGGTVASALAAINTTMTRVNGIYDRELSIRMTLVANNNLLISTSDNSIFSNEGNIGSITDLINSKIGETSYDIGHTFTTGSGGSAYLGRVCTNSKGGGTTGLSKPIGDPYDIDYVAHEMGHQFGATHTFNGSVGECLGNRSNDSAYEPGSGSTIMAYAGLCAPQNVERNSDKYFHQISLQQIWTNITQGNSTCAVLTSTGNSAPTAMAGASYTIPISTPYKLTGSSTDVDGTKSHTYTWEQFDLGEAGRATETTEFGPIVRSVQPSTSPVRFIPKFEDVLVNDGTSTTWEKLPSIERTMTFAFTVRDNDTRGGQTDVDVITVNTVDAPGPFKVTSQNDSIPWEIGAIKKITWDVANTNVAPISAPTVNIKLSIDGGTTFPYILAANVSNDGVHEIMVPAGTETNRARIMVEGAGHIFYNLNTSNFKIIGVDYLLNFSPTTMTVCQPENAVYKFTYNTYQGYTGSTVFSATNLPSGTTATFSPASASANGTSVTMTITGIGALVPGNYEFSAVGTSGAITNSSDLQLTVYNKVIAPIVLLTPLNGASGLYRDIEFTWAEDFNAEEYLLEISTNSNFKTIVDAQTLTANSYATVLDLETVYYWRVTGVNRCSGRTVSSIYTFSTGVSTCVDALKATDTPIVILADKRGTYTSSITVTESLPVTDVNVKVNIQHEWVKDLELFLVSPQGTTVVLSRENGVNEAKNYVNTIFDQQATDSITKGTAPFTGSYIPEGDLSVLNGELSAGTWTLKVVDLFDTDGGTINEFTLQLCLARPLVIEGRNFLAFGLFPNPNNGEFTVKLQSTSEEDISIEVFDMRGRRVFGNRFDNTANFREVIRLDAVQSGMYLINISDGLKTVVKKILVH</sequence>
<dbReference type="GO" id="GO:0006508">
    <property type="term" value="P:proteolysis"/>
    <property type="evidence" value="ECO:0007669"/>
    <property type="project" value="UniProtKB-KW"/>
</dbReference>
<proteinExistence type="predicted"/>
<dbReference type="Pfam" id="PF18962">
    <property type="entry name" value="Por_Secre_tail"/>
    <property type="match status" value="1"/>
</dbReference>
<gene>
    <name evidence="7" type="ORF">JEM65_09580</name>
</gene>
<evidence type="ECO:0000256" key="3">
    <source>
        <dbReference type="ARBA" id="ARBA00022801"/>
    </source>
</evidence>
<feature type="domain" description="P/Homo B" evidence="5">
    <location>
        <begin position="883"/>
        <end position="989"/>
    </location>
</feature>
<accession>A0A934KK19</accession>
<dbReference type="RefSeq" id="WP_199598927.1">
    <property type="nucleotide sequence ID" value="NZ_JAEHJZ010000021.1"/>
</dbReference>
<dbReference type="GO" id="GO:0004252">
    <property type="term" value="F:serine-type endopeptidase activity"/>
    <property type="evidence" value="ECO:0007669"/>
    <property type="project" value="InterPro"/>
</dbReference>
<evidence type="ECO:0000259" key="6">
    <source>
        <dbReference type="Pfam" id="PF18962"/>
    </source>
</evidence>
<dbReference type="NCBIfam" id="TIGR04183">
    <property type="entry name" value="Por_Secre_tail"/>
    <property type="match status" value="1"/>
</dbReference>
<feature type="domain" description="Secretion system C-terminal sorting" evidence="6">
    <location>
        <begin position="1007"/>
        <end position="1082"/>
    </location>
</feature>
<comment type="caution">
    <text evidence="7">The sequence shown here is derived from an EMBL/GenBank/DDBJ whole genome shotgun (WGS) entry which is preliminary data.</text>
</comment>
<dbReference type="InterPro" id="IPR024079">
    <property type="entry name" value="MetalloPept_cat_dom_sf"/>
</dbReference>
<evidence type="ECO:0000256" key="2">
    <source>
        <dbReference type="ARBA" id="ARBA00022729"/>
    </source>
</evidence>
<dbReference type="SUPFAM" id="SSF49785">
    <property type="entry name" value="Galactose-binding domain-like"/>
    <property type="match status" value="1"/>
</dbReference>
<evidence type="ECO:0000313" key="8">
    <source>
        <dbReference type="Proteomes" id="UP000662373"/>
    </source>
</evidence>
<keyword evidence="2 4" id="KW-0732">Signal</keyword>
<dbReference type="GO" id="GO:0008237">
    <property type="term" value="F:metallopeptidase activity"/>
    <property type="evidence" value="ECO:0007669"/>
    <property type="project" value="InterPro"/>
</dbReference>
<keyword evidence="1" id="KW-0645">Protease</keyword>
<dbReference type="InterPro" id="IPR026444">
    <property type="entry name" value="Secre_tail"/>
</dbReference>
<feature type="signal peptide" evidence="4">
    <location>
        <begin position="1"/>
        <end position="23"/>
    </location>
</feature>
<keyword evidence="8" id="KW-1185">Reference proteome</keyword>
<organism evidence="7 8">
    <name type="scientific">Gelidibacter salicanalis</name>
    <dbReference type="NCBI Taxonomy" id="291193"/>
    <lineage>
        <taxon>Bacteria</taxon>
        <taxon>Pseudomonadati</taxon>
        <taxon>Bacteroidota</taxon>
        <taxon>Flavobacteriia</taxon>
        <taxon>Flavobacteriales</taxon>
        <taxon>Flavobacteriaceae</taxon>
        <taxon>Gelidibacter</taxon>
    </lineage>
</organism>
<dbReference type="Pfam" id="PF01483">
    <property type="entry name" value="P_proprotein"/>
    <property type="match status" value="1"/>
</dbReference>
<dbReference type="Proteomes" id="UP000662373">
    <property type="component" value="Unassembled WGS sequence"/>
</dbReference>
<evidence type="ECO:0000256" key="4">
    <source>
        <dbReference type="SAM" id="SignalP"/>
    </source>
</evidence>
<dbReference type="Gene3D" id="3.40.390.10">
    <property type="entry name" value="Collagenase (Catalytic Domain)"/>
    <property type="match status" value="1"/>
</dbReference>
<dbReference type="Pfam" id="PF13583">
    <property type="entry name" value="Reprolysin_4"/>
    <property type="match status" value="1"/>
</dbReference>
<reference evidence="7 8" key="1">
    <citation type="submission" date="2020-09" db="EMBL/GenBank/DDBJ databases">
        <title>Draft genome of Gelidibacter salicanalis PAMC21136.</title>
        <authorList>
            <person name="Park H."/>
        </authorList>
    </citation>
    <scope>NUCLEOTIDE SEQUENCE [LARGE SCALE GENOMIC DNA]</scope>
    <source>
        <strain evidence="7 8">PAMC21136</strain>
    </source>
</reference>
<dbReference type="Gene3D" id="2.60.120.260">
    <property type="entry name" value="Galactose-binding domain-like"/>
    <property type="match status" value="1"/>
</dbReference>
<evidence type="ECO:0000259" key="5">
    <source>
        <dbReference type="Pfam" id="PF01483"/>
    </source>
</evidence>
<dbReference type="InterPro" id="IPR013783">
    <property type="entry name" value="Ig-like_fold"/>
</dbReference>
<evidence type="ECO:0000256" key="1">
    <source>
        <dbReference type="ARBA" id="ARBA00022670"/>
    </source>
</evidence>
<evidence type="ECO:0000313" key="7">
    <source>
        <dbReference type="EMBL" id="MBJ7880896.1"/>
    </source>
</evidence>
<keyword evidence="3" id="KW-0378">Hydrolase</keyword>
<dbReference type="Gene3D" id="2.60.40.10">
    <property type="entry name" value="Immunoglobulins"/>
    <property type="match status" value="1"/>
</dbReference>